<protein>
    <recommendedName>
        <fullName evidence="2">CheB-type methylesterase domain-containing protein</fullName>
    </recommendedName>
</protein>
<dbReference type="InterPro" id="IPR035909">
    <property type="entry name" value="CheB_C"/>
</dbReference>
<dbReference type="OrthoDB" id="9793421at2"/>
<proteinExistence type="predicted"/>
<organism evidence="3 4">
    <name type="scientific">Pseudoluteimonas lycopersici</name>
    <dbReference type="NCBI Taxonomy" id="1324796"/>
    <lineage>
        <taxon>Bacteria</taxon>
        <taxon>Pseudomonadati</taxon>
        <taxon>Pseudomonadota</taxon>
        <taxon>Gammaproteobacteria</taxon>
        <taxon>Lysobacterales</taxon>
        <taxon>Lysobacteraceae</taxon>
        <taxon>Pseudoluteimonas</taxon>
    </lineage>
</organism>
<dbReference type="GO" id="GO:0006935">
    <property type="term" value="P:chemotaxis"/>
    <property type="evidence" value="ECO:0007669"/>
    <property type="project" value="InterPro"/>
</dbReference>
<evidence type="ECO:0000256" key="1">
    <source>
        <dbReference type="PROSITE-ProRule" id="PRU00050"/>
    </source>
</evidence>
<dbReference type="EMBL" id="CP041742">
    <property type="protein sequence ID" value="QDQ74590.1"/>
    <property type="molecule type" value="Genomic_DNA"/>
</dbReference>
<dbReference type="GO" id="GO:0000156">
    <property type="term" value="F:phosphorelay response regulator activity"/>
    <property type="evidence" value="ECO:0007669"/>
    <property type="project" value="InterPro"/>
</dbReference>
<accession>A0A516V7V3</accession>
<evidence type="ECO:0000313" key="3">
    <source>
        <dbReference type="EMBL" id="QDQ74590.1"/>
    </source>
</evidence>
<evidence type="ECO:0000313" key="4">
    <source>
        <dbReference type="Proteomes" id="UP000315891"/>
    </source>
</evidence>
<feature type="domain" description="CheB-type methylesterase" evidence="2">
    <location>
        <begin position="212"/>
        <end position="301"/>
    </location>
</feature>
<comment type="caution">
    <text evidence="1">Lacks conserved residue(s) required for the propagation of feature annotation.</text>
</comment>
<dbReference type="InterPro" id="IPR000673">
    <property type="entry name" value="Sig_transdc_resp-reg_Me-estase"/>
</dbReference>
<keyword evidence="4" id="KW-1185">Reference proteome</keyword>
<dbReference type="Proteomes" id="UP000315891">
    <property type="component" value="Chromosome"/>
</dbReference>
<dbReference type="RefSeq" id="WP_143880099.1">
    <property type="nucleotide sequence ID" value="NZ_BAABLZ010000001.1"/>
</dbReference>
<dbReference type="Gene3D" id="3.40.50.180">
    <property type="entry name" value="Methylesterase CheB, C-terminal domain"/>
    <property type="match status" value="1"/>
</dbReference>
<gene>
    <name evidence="3" type="ORF">FNZ56_12210</name>
</gene>
<dbReference type="SUPFAM" id="SSF52738">
    <property type="entry name" value="Methylesterase CheB, C-terminal domain"/>
    <property type="match status" value="1"/>
</dbReference>
<name>A0A516V7V3_9GAMM</name>
<dbReference type="GO" id="GO:0008984">
    <property type="term" value="F:protein-glutamate methylesterase activity"/>
    <property type="evidence" value="ECO:0007669"/>
    <property type="project" value="InterPro"/>
</dbReference>
<dbReference type="GO" id="GO:0005737">
    <property type="term" value="C:cytoplasm"/>
    <property type="evidence" value="ECO:0007669"/>
    <property type="project" value="InterPro"/>
</dbReference>
<sequence>MSQARRVVLLARPGPARERLAEAAREAGADLALVADPVDADPGAVRDARPEALLVALEPAVESAIERFEEIYTDPDVIVLFEEADLIVQREGWDAARWLRHVAAKLRMRDTVLPDGAGEASEEDVPEVAVERPSLYQRPEWNGDIGGIADEVESVFADVPSDAMLDPNARRVVPDPAAAAVPPLMDPLRSELDAIHMRAAKLELENAPRQEVVASRGTVVVLAGLGGPDAVRQLLGALPPDFAPVVFIYQQLDGARHDKLLRQMQRATTLPLVLAEAGAATNAGHVYLVPGGIGLAAGGDGLRFADGAHAFSQLTAGDSAIVALSGTDPALVDAIMAQSWAGALVLAQLPSGCYEPAAVQALIARGVAADTPQHLASQIAKRWPERTGSEP</sequence>
<reference evidence="3 4" key="1">
    <citation type="submission" date="2019-07" db="EMBL/GenBank/DDBJ databases">
        <title>Lysobacter weifangensis sp. nov., isolated from bensulfuron-methyl contaminated farmland soil.</title>
        <authorList>
            <person name="Zhao H."/>
        </authorList>
    </citation>
    <scope>NUCLEOTIDE SEQUENCE [LARGE SCALE GENOMIC DNA]</scope>
    <source>
        <strain evidence="3 4">CC-Bw-6</strain>
    </source>
</reference>
<dbReference type="Pfam" id="PF01339">
    <property type="entry name" value="CheB_methylest"/>
    <property type="match status" value="1"/>
</dbReference>
<dbReference type="AlphaFoldDB" id="A0A516V7V3"/>
<dbReference type="PROSITE" id="PS50122">
    <property type="entry name" value="CHEB"/>
    <property type="match status" value="1"/>
</dbReference>
<evidence type="ECO:0000259" key="2">
    <source>
        <dbReference type="PROSITE" id="PS50122"/>
    </source>
</evidence>